<sequence>MYLASTNQIEHNSLYTVIQMMSSKNIFCAVLSANLFEKGISLDARRFFDSLFHLAGDARYVFFCATEDQMVFFAKISQKFLIPFAFHGP</sequence>
<proteinExistence type="predicted"/>
<comment type="caution">
    <text evidence="1">The sequence shown here is derived from an EMBL/GenBank/DDBJ whole genome shotgun (WGS) entry which is preliminary data.</text>
</comment>
<evidence type="ECO:0000313" key="1">
    <source>
        <dbReference type="EMBL" id="EKD30256.1"/>
    </source>
</evidence>
<gene>
    <name evidence="1" type="ORF">ACD_78C00105G0001</name>
</gene>
<protein>
    <submittedName>
        <fullName evidence="1">Uncharacterized protein</fullName>
    </submittedName>
</protein>
<dbReference type="AlphaFoldDB" id="K1XZ70"/>
<reference evidence="1" key="1">
    <citation type="journal article" date="2012" name="Science">
        <title>Fermentation, hydrogen, and sulfur metabolism in multiple uncultivated bacterial phyla.</title>
        <authorList>
            <person name="Wrighton K.C."/>
            <person name="Thomas B.C."/>
            <person name="Sharon I."/>
            <person name="Miller C.S."/>
            <person name="Castelle C.J."/>
            <person name="VerBerkmoes N.C."/>
            <person name="Wilkins M.J."/>
            <person name="Hettich R.L."/>
            <person name="Lipton M.S."/>
            <person name="Williams K.H."/>
            <person name="Long P.E."/>
            <person name="Banfield J.F."/>
        </authorList>
    </citation>
    <scope>NUCLEOTIDE SEQUENCE [LARGE SCALE GENOMIC DNA]</scope>
</reference>
<name>K1XZ70_9BACT</name>
<accession>K1XZ70</accession>
<dbReference type="EMBL" id="AMFJ01034105">
    <property type="protein sequence ID" value="EKD30256.1"/>
    <property type="molecule type" value="Genomic_DNA"/>
</dbReference>
<organism evidence="1">
    <name type="scientific">uncultured bacterium</name>
    <name type="common">gcode 4</name>
    <dbReference type="NCBI Taxonomy" id="1234023"/>
    <lineage>
        <taxon>Bacteria</taxon>
        <taxon>environmental samples</taxon>
    </lineage>
</organism>